<protein>
    <recommendedName>
        <fullName evidence="3">Lipoprotein</fullName>
    </recommendedName>
</protein>
<dbReference type="RefSeq" id="WP_022738027.1">
    <property type="nucleotide sequence ID" value="NZ_PVTZ01000012.1"/>
</dbReference>
<proteinExistence type="predicted"/>
<accession>A0ABX5ENW3</accession>
<sequence length="74" mass="8307">MKKNVITFLSLVITFFFVGCSNSEEFIEFGEASDANDIKNTTQCLNENGIKNQVKGKLIYIQKSKLDKATSYCS</sequence>
<reference evidence="1 2" key="1">
    <citation type="submission" date="2018-03" db="EMBL/GenBank/DDBJ databases">
        <title>Genomic Encyclopedia of Archaeal and Bacterial Type Strains, Phase II (KMG-II): from individual species to whole genera.</title>
        <authorList>
            <person name="Goeker M."/>
        </authorList>
    </citation>
    <scope>NUCLEOTIDE SEQUENCE [LARGE SCALE GENOMIC DNA]</scope>
    <source>
        <strain evidence="1 2">RHA1</strain>
    </source>
</reference>
<organism evidence="1 2">
    <name type="scientific">Laceyella sediminis</name>
    <dbReference type="NCBI Taxonomy" id="573074"/>
    <lineage>
        <taxon>Bacteria</taxon>
        <taxon>Bacillati</taxon>
        <taxon>Bacillota</taxon>
        <taxon>Bacilli</taxon>
        <taxon>Bacillales</taxon>
        <taxon>Thermoactinomycetaceae</taxon>
        <taxon>Laceyella</taxon>
    </lineage>
</organism>
<gene>
    <name evidence="1" type="ORF">CLV36_11268</name>
</gene>
<keyword evidence="2" id="KW-1185">Reference proteome</keyword>
<dbReference type="PROSITE" id="PS51257">
    <property type="entry name" value="PROKAR_LIPOPROTEIN"/>
    <property type="match status" value="1"/>
</dbReference>
<evidence type="ECO:0000313" key="2">
    <source>
        <dbReference type="Proteomes" id="UP000238836"/>
    </source>
</evidence>
<evidence type="ECO:0000313" key="1">
    <source>
        <dbReference type="EMBL" id="PRZ12671.1"/>
    </source>
</evidence>
<name>A0ABX5ENW3_9BACL</name>
<dbReference type="EMBL" id="PVTZ01000012">
    <property type="protein sequence ID" value="PRZ12671.1"/>
    <property type="molecule type" value="Genomic_DNA"/>
</dbReference>
<comment type="caution">
    <text evidence="1">The sequence shown here is derived from an EMBL/GenBank/DDBJ whole genome shotgun (WGS) entry which is preliminary data.</text>
</comment>
<dbReference type="Proteomes" id="UP000238836">
    <property type="component" value="Unassembled WGS sequence"/>
</dbReference>
<evidence type="ECO:0008006" key="3">
    <source>
        <dbReference type="Google" id="ProtNLM"/>
    </source>
</evidence>